<gene>
    <name evidence="2" type="ORF">PAECIP111891_02448</name>
</gene>
<reference evidence="2" key="1">
    <citation type="submission" date="2022-01" db="EMBL/GenBank/DDBJ databases">
        <authorList>
            <person name="Criscuolo A."/>
        </authorList>
    </citation>
    <scope>NUCLEOTIDE SEQUENCE</scope>
    <source>
        <strain evidence="2">CIP111891</strain>
    </source>
</reference>
<protein>
    <recommendedName>
        <fullName evidence="1">DUF6881 domain-containing protein</fullName>
    </recommendedName>
</protein>
<feature type="domain" description="DUF6881" evidence="1">
    <location>
        <begin position="2"/>
        <end position="89"/>
    </location>
</feature>
<dbReference type="Proteomes" id="UP000838821">
    <property type="component" value="Unassembled WGS sequence"/>
</dbReference>
<organism evidence="2 3">
    <name type="scientific">Paenibacillus allorhizoplanae</name>
    <dbReference type="NCBI Taxonomy" id="2905648"/>
    <lineage>
        <taxon>Bacteria</taxon>
        <taxon>Bacillati</taxon>
        <taxon>Bacillota</taxon>
        <taxon>Bacilli</taxon>
        <taxon>Bacillales</taxon>
        <taxon>Paenibacillaceae</taxon>
        <taxon>Paenibacillus</taxon>
    </lineage>
</organism>
<dbReference type="EMBL" id="CAKMMW010000005">
    <property type="protein sequence ID" value="CAH1203852.1"/>
    <property type="molecule type" value="Genomic_DNA"/>
</dbReference>
<evidence type="ECO:0000313" key="3">
    <source>
        <dbReference type="Proteomes" id="UP000838821"/>
    </source>
</evidence>
<comment type="caution">
    <text evidence="2">The sequence shown here is derived from an EMBL/GenBank/DDBJ whole genome shotgun (WGS) entry which is preliminary data.</text>
</comment>
<evidence type="ECO:0000313" key="2">
    <source>
        <dbReference type="EMBL" id="CAH1203852.1"/>
    </source>
</evidence>
<name>A0ABM9C5S4_9BACL</name>
<dbReference type="RefSeq" id="WP_236287386.1">
    <property type="nucleotide sequence ID" value="NZ_CAKMMW010000005.1"/>
</dbReference>
<keyword evidence="3" id="KW-1185">Reference proteome</keyword>
<dbReference type="Pfam" id="PF21812">
    <property type="entry name" value="DUF6881"/>
    <property type="match status" value="1"/>
</dbReference>
<dbReference type="InterPro" id="IPR049248">
    <property type="entry name" value="DUF6881"/>
</dbReference>
<sequence>MEYIYVEWKHSFIDEPIILISEIDENRFETRKIEIYRNGKVGFAYQDVEVMNTRLSIESVPSIEEIATEVDFIPKTILKEEFEKFWSDKVVPLL</sequence>
<proteinExistence type="predicted"/>
<evidence type="ECO:0000259" key="1">
    <source>
        <dbReference type="Pfam" id="PF21812"/>
    </source>
</evidence>
<accession>A0ABM9C5S4</accession>